<evidence type="ECO:0000313" key="1">
    <source>
        <dbReference type="EMBL" id="OIQ98917.1"/>
    </source>
</evidence>
<protein>
    <submittedName>
        <fullName evidence="1">Uncharacterized protein</fullName>
    </submittedName>
</protein>
<dbReference type="AlphaFoldDB" id="A0A1J5SFD7"/>
<accession>A0A1J5SFD7</accession>
<proteinExistence type="predicted"/>
<gene>
    <name evidence="1" type="ORF">GALL_190120</name>
</gene>
<name>A0A1J5SFD7_9ZZZZ</name>
<comment type="caution">
    <text evidence="1">The sequence shown here is derived from an EMBL/GenBank/DDBJ whole genome shotgun (WGS) entry which is preliminary data.</text>
</comment>
<sequence length="142" mass="15788">MPEPYLDEELLAGLRELAESAFPKRCGNCGREYRSTADFLAATRPLRVDCSGLKQSLGDDGKLIVDLFRNCVCGSTLLESFWNRRDTSEDGIGRRMRFQDMVDKLVATGRTAGTARNELLKLMRGQSIDLLNLAAQKKTGDV</sequence>
<reference evidence="1" key="1">
    <citation type="submission" date="2016-10" db="EMBL/GenBank/DDBJ databases">
        <title>Sequence of Gallionella enrichment culture.</title>
        <authorList>
            <person name="Poehlein A."/>
            <person name="Muehling M."/>
            <person name="Daniel R."/>
        </authorList>
    </citation>
    <scope>NUCLEOTIDE SEQUENCE</scope>
</reference>
<dbReference type="EMBL" id="MLJW01000112">
    <property type="protein sequence ID" value="OIQ98917.1"/>
    <property type="molecule type" value="Genomic_DNA"/>
</dbReference>
<organism evidence="1">
    <name type="scientific">mine drainage metagenome</name>
    <dbReference type="NCBI Taxonomy" id="410659"/>
    <lineage>
        <taxon>unclassified sequences</taxon>
        <taxon>metagenomes</taxon>
        <taxon>ecological metagenomes</taxon>
    </lineage>
</organism>